<dbReference type="PANTHER" id="PTHR30093">
    <property type="entry name" value="GENERAL SECRETION PATHWAY PROTEIN G"/>
    <property type="match status" value="1"/>
</dbReference>
<dbReference type="InterPro" id="IPR027558">
    <property type="entry name" value="Pre_pil_HX9DG_C"/>
</dbReference>
<dbReference type="OrthoDB" id="263777at2"/>
<name>A0A517Z685_9PLAN</name>
<evidence type="ECO:0000313" key="4">
    <source>
        <dbReference type="Proteomes" id="UP000320496"/>
    </source>
</evidence>
<protein>
    <submittedName>
        <fullName evidence="3">Type II secretion system protein G</fullName>
    </submittedName>
</protein>
<dbReference type="KEGG" id="mri:Mal4_23280"/>
<dbReference type="NCBIfam" id="TIGR04294">
    <property type="entry name" value="pre_pil_HX9DG"/>
    <property type="match status" value="1"/>
</dbReference>
<dbReference type="RefSeq" id="WP_145369336.1">
    <property type="nucleotide sequence ID" value="NZ_CP036275.1"/>
</dbReference>
<reference evidence="3 4" key="1">
    <citation type="submission" date="2019-02" db="EMBL/GenBank/DDBJ databases">
        <title>Deep-cultivation of Planctomycetes and their phenomic and genomic characterization uncovers novel biology.</title>
        <authorList>
            <person name="Wiegand S."/>
            <person name="Jogler M."/>
            <person name="Boedeker C."/>
            <person name="Pinto D."/>
            <person name="Vollmers J."/>
            <person name="Rivas-Marin E."/>
            <person name="Kohn T."/>
            <person name="Peeters S.H."/>
            <person name="Heuer A."/>
            <person name="Rast P."/>
            <person name="Oberbeckmann S."/>
            <person name="Bunk B."/>
            <person name="Jeske O."/>
            <person name="Meyerdierks A."/>
            <person name="Storesund J.E."/>
            <person name="Kallscheuer N."/>
            <person name="Luecker S."/>
            <person name="Lage O.M."/>
            <person name="Pohl T."/>
            <person name="Merkel B.J."/>
            <person name="Hornburger P."/>
            <person name="Mueller R.-W."/>
            <person name="Bruemmer F."/>
            <person name="Labrenz M."/>
            <person name="Spormann A.M."/>
            <person name="Op den Camp H."/>
            <person name="Overmann J."/>
            <person name="Amann R."/>
            <person name="Jetten M.S.M."/>
            <person name="Mascher T."/>
            <person name="Medema M.H."/>
            <person name="Devos D.P."/>
            <person name="Kaster A.-K."/>
            <person name="Ovreas L."/>
            <person name="Rohde M."/>
            <person name="Galperin M.Y."/>
            <person name="Jogler C."/>
        </authorList>
    </citation>
    <scope>NUCLEOTIDE SEQUENCE [LARGE SCALE GENOMIC DNA]</scope>
    <source>
        <strain evidence="3 4">Mal4</strain>
    </source>
</reference>
<dbReference type="Proteomes" id="UP000320496">
    <property type="component" value="Chromosome"/>
</dbReference>
<feature type="domain" description="DUF1559" evidence="2">
    <location>
        <begin position="37"/>
        <end position="298"/>
    </location>
</feature>
<dbReference type="PROSITE" id="PS00409">
    <property type="entry name" value="PROKAR_NTER_METHYL"/>
    <property type="match status" value="1"/>
</dbReference>
<proteinExistence type="predicted"/>
<evidence type="ECO:0000259" key="2">
    <source>
        <dbReference type="Pfam" id="PF07596"/>
    </source>
</evidence>
<dbReference type="NCBIfam" id="TIGR02532">
    <property type="entry name" value="IV_pilin_GFxxxE"/>
    <property type="match status" value="1"/>
</dbReference>
<evidence type="ECO:0000313" key="3">
    <source>
        <dbReference type="EMBL" id="QDU38008.1"/>
    </source>
</evidence>
<dbReference type="InterPro" id="IPR011453">
    <property type="entry name" value="DUF1559"/>
</dbReference>
<keyword evidence="1" id="KW-0812">Transmembrane</keyword>
<keyword evidence="1" id="KW-1133">Transmembrane helix</keyword>
<dbReference type="PANTHER" id="PTHR30093:SF2">
    <property type="entry name" value="TYPE II SECRETION SYSTEM PROTEIN H"/>
    <property type="match status" value="1"/>
</dbReference>
<gene>
    <name evidence="3" type="primary">xcpT_28</name>
    <name evidence="3" type="ORF">Mal4_23280</name>
</gene>
<sequence>MRTYFKPHTRTGFTLIELLVVIAIIAILIALLLPAVQQAREAARRTQCKNNLKQIGLALHNYHDVHRTFPPGQIFRGPTGSTARPNRAPGWSYSAFILPYIDQAPLYNSFTFELPMHDPSNVVHLKTVLPAFLCPSDATKDPHEQNPSSTATFPLPNPGIAANSYVVNGGSFNGSLNGHNQPPNRANGVLNRDSKIKIRDITDGTSNTIMVGETITWQFQNNGNVFIWDPQLYGRWHGPTCCADSGLHAIRQGNRKLNPPQLASNVVKREGFSSLHEGGSQFTMADGSVRFISENIDHTGRLWNGSTSSDPFDTANNGAGYGTYQRLFSRADGLVVGEF</sequence>
<dbReference type="EMBL" id="CP036275">
    <property type="protein sequence ID" value="QDU38008.1"/>
    <property type="molecule type" value="Genomic_DNA"/>
</dbReference>
<dbReference type="Gene3D" id="3.30.700.10">
    <property type="entry name" value="Glycoprotein, Type 4 Pilin"/>
    <property type="match status" value="1"/>
</dbReference>
<dbReference type="Pfam" id="PF07963">
    <property type="entry name" value="N_methyl"/>
    <property type="match status" value="1"/>
</dbReference>
<dbReference type="SUPFAM" id="SSF54523">
    <property type="entry name" value="Pili subunits"/>
    <property type="match status" value="1"/>
</dbReference>
<dbReference type="Pfam" id="PF07596">
    <property type="entry name" value="SBP_bac_10"/>
    <property type="match status" value="1"/>
</dbReference>
<keyword evidence="4" id="KW-1185">Reference proteome</keyword>
<dbReference type="InterPro" id="IPR012902">
    <property type="entry name" value="N_methyl_site"/>
</dbReference>
<organism evidence="3 4">
    <name type="scientific">Maioricimonas rarisocia</name>
    <dbReference type="NCBI Taxonomy" id="2528026"/>
    <lineage>
        <taxon>Bacteria</taxon>
        <taxon>Pseudomonadati</taxon>
        <taxon>Planctomycetota</taxon>
        <taxon>Planctomycetia</taxon>
        <taxon>Planctomycetales</taxon>
        <taxon>Planctomycetaceae</taxon>
        <taxon>Maioricimonas</taxon>
    </lineage>
</organism>
<accession>A0A517Z685</accession>
<evidence type="ECO:0000256" key="1">
    <source>
        <dbReference type="SAM" id="Phobius"/>
    </source>
</evidence>
<feature type="transmembrane region" description="Helical" evidence="1">
    <location>
        <begin position="12"/>
        <end position="36"/>
    </location>
</feature>
<dbReference type="AlphaFoldDB" id="A0A517Z685"/>
<keyword evidence="1" id="KW-0472">Membrane</keyword>
<dbReference type="InterPro" id="IPR045584">
    <property type="entry name" value="Pilin-like"/>
</dbReference>